<keyword evidence="1" id="KW-0812">Transmembrane</keyword>
<dbReference type="RefSeq" id="WP_189398279.1">
    <property type="nucleotide sequence ID" value="NZ_BMXA01000001.1"/>
</dbReference>
<comment type="caution">
    <text evidence="2">The sequence shown here is derived from an EMBL/GenBank/DDBJ whole genome shotgun (WGS) entry which is preliminary data.</text>
</comment>
<proteinExistence type="predicted"/>
<name>A0A918RKB4_9GAMM</name>
<accession>A0A918RKB4</accession>
<gene>
    <name evidence="2" type="ORF">GCM10008090_03450</name>
</gene>
<evidence type="ECO:0000313" key="2">
    <source>
        <dbReference type="EMBL" id="GGZ98328.1"/>
    </source>
</evidence>
<reference evidence="2" key="2">
    <citation type="submission" date="2020-09" db="EMBL/GenBank/DDBJ databases">
        <authorList>
            <person name="Sun Q."/>
            <person name="Kim S."/>
        </authorList>
    </citation>
    <scope>NUCLEOTIDE SEQUENCE</scope>
    <source>
        <strain evidence="2">KCTC 12711</strain>
    </source>
</reference>
<dbReference type="Proteomes" id="UP000614811">
    <property type="component" value="Unassembled WGS sequence"/>
</dbReference>
<sequence>MILSNMKTAPKRPVQYDQRGAVWAEFVVVAGFVLVGVITLVPLMGKMIDTRHKVEMSGRYAAWERTVWFQTRPSYHPNRNLAKSNAQLQNEIHHRIFSEPDTVLHSEQHRDLKGLVYDPMVRFNNPTKRRRDRYDNLLVKKGEVAGEDSFVQLRQTDSNPPGEATRLITNVLGTINRFGNARVNQKGYYSGQVSVEIKEFSWIPEFKGVKPNFTTGSAILTDGWNVGGPDDAKKRVTPFLPQDWIDGDVTDVLQDVAGFFFDPLKSSSLDIGRVDSEPVPRSRLTRYRSR</sequence>
<dbReference type="AlphaFoldDB" id="A0A918RKB4"/>
<evidence type="ECO:0000313" key="3">
    <source>
        <dbReference type="Proteomes" id="UP000614811"/>
    </source>
</evidence>
<protein>
    <submittedName>
        <fullName evidence="2">Uncharacterized protein</fullName>
    </submittedName>
</protein>
<reference evidence="2" key="1">
    <citation type="journal article" date="2014" name="Int. J. Syst. Evol. Microbiol.">
        <title>Complete genome sequence of Corynebacterium casei LMG S-19264T (=DSM 44701T), isolated from a smear-ripened cheese.</title>
        <authorList>
            <consortium name="US DOE Joint Genome Institute (JGI-PGF)"/>
            <person name="Walter F."/>
            <person name="Albersmeier A."/>
            <person name="Kalinowski J."/>
            <person name="Ruckert C."/>
        </authorList>
    </citation>
    <scope>NUCLEOTIDE SEQUENCE</scope>
    <source>
        <strain evidence="2">KCTC 12711</strain>
    </source>
</reference>
<evidence type="ECO:0000256" key="1">
    <source>
        <dbReference type="SAM" id="Phobius"/>
    </source>
</evidence>
<organism evidence="2 3">
    <name type="scientific">Arenicella chitinivorans</name>
    <dbReference type="NCBI Taxonomy" id="1329800"/>
    <lineage>
        <taxon>Bacteria</taxon>
        <taxon>Pseudomonadati</taxon>
        <taxon>Pseudomonadota</taxon>
        <taxon>Gammaproteobacteria</taxon>
        <taxon>Arenicellales</taxon>
        <taxon>Arenicellaceae</taxon>
        <taxon>Arenicella</taxon>
    </lineage>
</organism>
<feature type="transmembrane region" description="Helical" evidence="1">
    <location>
        <begin position="20"/>
        <end position="43"/>
    </location>
</feature>
<keyword evidence="1" id="KW-1133">Transmembrane helix</keyword>
<dbReference type="EMBL" id="BMXA01000001">
    <property type="protein sequence ID" value="GGZ98328.1"/>
    <property type="molecule type" value="Genomic_DNA"/>
</dbReference>
<keyword evidence="3" id="KW-1185">Reference proteome</keyword>
<keyword evidence="1" id="KW-0472">Membrane</keyword>